<reference evidence="3" key="1">
    <citation type="journal article" date="2019" name="Int. J. Syst. Evol. Microbiol.">
        <title>The Global Catalogue of Microorganisms (GCM) 10K type strain sequencing project: providing services to taxonomists for standard genome sequencing and annotation.</title>
        <authorList>
            <consortium name="The Broad Institute Genomics Platform"/>
            <consortium name="The Broad Institute Genome Sequencing Center for Infectious Disease"/>
            <person name="Wu L."/>
            <person name="Ma J."/>
        </authorList>
    </citation>
    <scope>NUCLEOTIDE SEQUENCE [LARGE SCALE GENOMIC DNA]</scope>
    <source>
        <strain evidence="3">JCM 14560</strain>
    </source>
</reference>
<feature type="compositionally biased region" description="Basic and acidic residues" evidence="1">
    <location>
        <begin position="18"/>
        <end position="29"/>
    </location>
</feature>
<keyword evidence="3" id="KW-1185">Reference proteome</keyword>
<evidence type="ECO:0000313" key="3">
    <source>
        <dbReference type="Proteomes" id="UP001422759"/>
    </source>
</evidence>
<proteinExistence type="predicted"/>
<evidence type="ECO:0000256" key="1">
    <source>
        <dbReference type="SAM" id="MobiDB-lite"/>
    </source>
</evidence>
<evidence type="ECO:0000313" key="2">
    <source>
        <dbReference type="EMBL" id="GAA2154994.1"/>
    </source>
</evidence>
<dbReference type="Proteomes" id="UP001422759">
    <property type="component" value="Unassembled WGS sequence"/>
</dbReference>
<gene>
    <name evidence="2" type="ORF">GCM10009760_54510</name>
</gene>
<dbReference type="EMBL" id="BAAANT010000044">
    <property type="protein sequence ID" value="GAA2154994.1"/>
    <property type="molecule type" value="Genomic_DNA"/>
</dbReference>
<name>A0ABP5LVW2_9ACTN</name>
<accession>A0ABP5LVW2</accession>
<dbReference type="RefSeq" id="WP_344468625.1">
    <property type="nucleotide sequence ID" value="NZ_BAAANT010000044.1"/>
</dbReference>
<sequence>MTAKPSPIQQNPADQEDAEHRPHLSDQKPHKVPAHRVDPDDEPQPPAADTVAP</sequence>
<comment type="caution">
    <text evidence="2">The sequence shown here is derived from an EMBL/GenBank/DDBJ whole genome shotgun (WGS) entry which is preliminary data.</text>
</comment>
<protein>
    <submittedName>
        <fullName evidence="2">Uncharacterized protein</fullName>
    </submittedName>
</protein>
<feature type="region of interest" description="Disordered" evidence="1">
    <location>
        <begin position="1"/>
        <end position="53"/>
    </location>
</feature>
<organism evidence="2 3">
    <name type="scientific">Kitasatospora kazusensis</name>
    <dbReference type="NCBI Taxonomy" id="407974"/>
    <lineage>
        <taxon>Bacteria</taxon>
        <taxon>Bacillati</taxon>
        <taxon>Actinomycetota</taxon>
        <taxon>Actinomycetes</taxon>
        <taxon>Kitasatosporales</taxon>
        <taxon>Streptomycetaceae</taxon>
        <taxon>Kitasatospora</taxon>
    </lineage>
</organism>